<dbReference type="InParanoid" id="A0A5E4GMD2"/>
<dbReference type="Proteomes" id="UP000327085">
    <property type="component" value="Unassembled WGS sequence"/>
</dbReference>
<dbReference type="EMBL" id="CABIKO010001063">
    <property type="protein sequence ID" value="VVA40741.1"/>
    <property type="molecule type" value="Genomic_DNA"/>
</dbReference>
<sequence length="81" mass="9510">GMRLVEGIPRIERSLLRLRNENVKDDFDSNNSHPLLRTHLRSLEEHAASIFTHDIYKLIRNEINKEAKLILVQPVRNNEDP</sequence>
<proteinExistence type="predicted"/>
<evidence type="ECO:0000313" key="1">
    <source>
        <dbReference type="EMBL" id="VVA40741.1"/>
    </source>
</evidence>
<feature type="non-terminal residue" evidence="1">
    <location>
        <position position="81"/>
    </location>
</feature>
<protein>
    <submittedName>
        <fullName evidence="1">PREDICTED: FAR1-RELATED SEQUENCE</fullName>
    </submittedName>
</protein>
<organism evidence="1 2">
    <name type="scientific">Prunus dulcis</name>
    <name type="common">Almond</name>
    <name type="synonym">Amygdalus dulcis</name>
    <dbReference type="NCBI Taxonomy" id="3755"/>
    <lineage>
        <taxon>Eukaryota</taxon>
        <taxon>Viridiplantae</taxon>
        <taxon>Streptophyta</taxon>
        <taxon>Embryophyta</taxon>
        <taxon>Tracheophyta</taxon>
        <taxon>Spermatophyta</taxon>
        <taxon>Magnoliopsida</taxon>
        <taxon>eudicotyledons</taxon>
        <taxon>Gunneridae</taxon>
        <taxon>Pentapetalae</taxon>
        <taxon>rosids</taxon>
        <taxon>fabids</taxon>
        <taxon>Rosales</taxon>
        <taxon>Rosaceae</taxon>
        <taxon>Amygdaloideae</taxon>
        <taxon>Amygdaleae</taxon>
        <taxon>Prunus</taxon>
    </lineage>
</organism>
<dbReference type="Gramene" id="VVA40741">
    <property type="protein sequence ID" value="VVA40741"/>
    <property type="gene ID" value="Prudul26B030524"/>
</dbReference>
<reference evidence="2" key="1">
    <citation type="journal article" date="2020" name="Plant J.">
        <title>Transposons played a major role in the diversification between the closely related almond and peach genomes: results from the almond genome sequence.</title>
        <authorList>
            <person name="Alioto T."/>
            <person name="Alexiou K.G."/>
            <person name="Bardil A."/>
            <person name="Barteri F."/>
            <person name="Castanera R."/>
            <person name="Cruz F."/>
            <person name="Dhingra A."/>
            <person name="Duval H."/>
            <person name="Fernandez I Marti A."/>
            <person name="Frias L."/>
            <person name="Galan B."/>
            <person name="Garcia J.L."/>
            <person name="Howad W."/>
            <person name="Gomez-Garrido J."/>
            <person name="Gut M."/>
            <person name="Julca I."/>
            <person name="Morata J."/>
            <person name="Puigdomenech P."/>
            <person name="Ribeca P."/>
            <person name="Rubio Cabetas M.J."/>
            <person name="Vlasova A."/>
            <person name="Wirthensohn M."/>
            <person name="Garcia-Mas J."/>
            <person name="Gabaldon T."/>
            <person name="Casacuberta J.M."/>
            <person name="Arus P."/>
        </authorList>
    </citation>
    <scope>NUCLEOTIDE SEQUENCE [LARGE SCALE GENOMIC DNA]</scope>
    <source>
        <strain evidence="2">cv. Texas</strain>
    </source>
</reference>
<gene>
    <name evidence="1" type="ORF">ALMOND_2B030524</name>
</gene>
<accession>A0A5E4GMD2</accession>
<feature type="non-terminal residue" evidence="1">
    <location>
        <position position="1"/>
    </location>
</feature>
<evidence type="ECO:0000313" key="2">
    <source>
        <dbReference type="Proteomes" id="UP000327085"/>
    </source>
</evidence>
<name>A0A5E4GMD2_PRUDU</name>
<dbReference type="AlphaFoldDB" id="A0A5E4GMD2"/>